<evidence type="ECO:0000256" key="6">
    <source>
        <dbReference type="SAM" id="Phobius"/>
    </source>
</evidence>
<protein>
    <submittedName>
        <fullName evidence="7">DUF92 domain-containing protein</fullName>
    </submittedName>
</protein>
<dbReference type="RefSeq" id="WP_101575613.1">
    <property type="nucleotide sequence ID" value="NZ_PGVA01000004.1"/>
</dbReference>
<dbReference type="GO" id="GO:0016020">
    <property type="term" value="C:membrane"/>
    <property type="evidence" value="ECO:0007669"/>
    <property type="project" value="UniProtKB-SubCell"/>
</dbReference>
<evidence type="ECO:0000313" key="7">
    <source>
        <dbReference type="EMBL" id="PLR85949.1"/>
    </source>
</evidence>
<dbReference type="OrthoDB" id="9808500at2"/>
<dbReference type="PANTHER" id="PTHR13353:SF5">
    <property type="entry name" value="TRANSMEMBRANE PROTEIN 19"/>
    <property type="match status" value="1"/>
</dbReference>
<dbReference type="EMBL" id="PGVD01000013">
    <property type="protein sequence ID" value="PLS00068.1"/>
    <property type="molecule type" value="Genomic_DNA"/>
</dbReference>
<evidence type="ECO:0000256" key="1">
    <source>
        <dbReference type="ARBA" id="ARBA00004141"/>
    </source>
</evidence>
<comment type="subcellular location">
    <subcellularLocation>
        <location evidence="1">Membrane</location>
        <topology evidence="1">Multi-pass membrane protein</topology>
    </subcellularLocation>
</comment>
<evidence type="ECO:0000313" key="8">
    <source>
        <dbReference type="EMBL" id="PLS00068.1"/>
    </source>
</evidence>
<sequence>MSNTVILALFVVAAAILAFLSHSLSKSGALASVLTGIAIAAGTGLEGLILLGAFFVSSSLWSKYRAGEKAFADKHEKGSRRDWKQVLANGGIPACLALVHYYTHDPVWIVGLSIAFAAANADTWASEIGSLSKTQPVLIRNFQRVEKGTSGAVTVKGTVAALCGSLLIAILAACLFQFDFTLALLVFLLGFTGNLIDTLLGAYLQAAYQCTHCRSVIEKNSHCGKQAQLIKGFRLFDNDAVNFLSCLIAAAAGMLLY</sequence>
<dbReference type="AlphaFoldDB" id="A0A2N5GR96"/>
<dbReference type="EMBL" id="PGVA01000004">
    <property type="protein sequence ID" value="PLR85949.1"/>
    <property type="molecule type" value="Genomic_DNA"/>
</dbReference>
<dbReference type="Proteomes" id="UP000234951">
    <property type="component" value="Unassembled WGS sequence"/>
</dbReference>
<dbReference type="PANTHER" id="PTHR13353">
    <property type="entry name" value="TRANSMEMBRANE PROTEIN 19"/>
    <property type="match status" value="1"/>
</dbReference>
<comment type="similarity">
    <text evidence="2">Belongs to the TMEM19 family.</text>
</comment>
<organism evidence="7 9">
    <name type="scientific">Bacillus canaveralius</name>
    <dbReference type="NCBI Taxonomy" id="1403243"/>
    <lineage>
        <taxon>Bacteria</taxon>
        <taxon>Bacillati</taxon>
        <taxon>Bacillota</taxon>
        <taxon>Bacilli</taxon>
        <taxon>Bacillales</taxon>
        <taxon>Bacillaceae</taxon>
        <taxon>Bacillus</taxon>
    </lineage>
</organism>
<proteinExistence type="inferred from homology"/>
<keyword evidence="3 6" id="KW-0812">Transmembrane</keyword>
<keyword evidence="10" id="KW-1185">Reference proteome</keyword>
<reference evidence="8 10" key="2">
    <citation type="submission" date="2017-12" db="EMBL/GenBank/DDBJ databases">
        <title>Comparative Functional Genomics of Dry Heat Resistant strains isolated from the Viking Spacecraft.</title>
        <authorList>
            <person name="Seuylemezian A."/>
            <person name="Cooper K."/>
            <person name="Vaishampayan P."/>
        </authorList>
    </citation>
    <scope>NUCLEOTIDE SEQUENCE [LARGE SCALE GENOMIC DNA]</scope>
    <source>
        <strain evidence="8 10">ATCC 29669</strain>
    </source>
</reference>
<evidence type="ECO:0000256" key="4">
    <source>
        <dbReference type="ARBA" id="ARBA00022989"/>
    </source>
</evidence>
<feature type="transmembrane region" description="Helical" evidence="6">
    <location>
        <begin position="35"/>
        <end position="56"/>
    </location>
</feature>
<evidence type="ECO:0000256" key="2">
    <source>
        <dbReference type="ARBA" id="ARBA00009012"/>
    </source>
</evidence>
<dbReference type="Pfam" id="PF01940">
    <property type="entry name" value="DUF92"/>
    <property type="match status" value="1"/>
</dbReference>
<gene>
    <name evidence="7" type="ORF">CU635_02625</name>
    <name evidence="8" type="ORF">CVD25_04335</name>
</gene>
<accession>A0A2N5GR96</accession>
<feature type="transmembrane region" description="Helical" evidence="6">
    <location>
        <begin position="184"/>
        <end position="204"/>
    </location>
</feature>
<keyword evidence="5 6" id="KW-0472">Membrane</keyword>
<feature type="transmembrane region" description="Helical" evidence="6">
    <location>
        <begin position="159"/>
        <end position="178"/>
    </location>
</feature>
<keyword evidence="4 6" id="KW-1133">Transmembrane helix</keyword>
<reference evidence="7 9" key="1">
    <citation type="submission" date="2017-11" db="EMBL/GenBank/DDBJ databases">
        <title>Comparitive Functional Genomics of Dry Heat Resistant strains isolated from the Viking Spacecraft.</title>
        <authorList>
            <person name="Seuylemezian A."/>
            <person name="Cooper K."/>
            <person name="Vaishampayan P."/>
        </authorList>
    </citation>
    <scope>NUCLEOTIDE SEQUENCE [LARGE SCALE GENOMIC DNA]</scope>
    <source>
        <strain evidence="7 9">M4.6</strain>
    </source>
</reference>
<comment type="caution">
    <text evidence="7">The sequence shown here is derived from an EMBL/GenBank/DDBJ whole genome shotgun (WGS) entry which is preliminary data.</text>
</comment>
<dbReference type="InterPro" id="IPR002794">
    <property type="entry name" value="DUF92_TMEM19"/>
</dbReference>
<name>A0A2N5GR96_9BACI</name>
<evidence type="ECO:0000313" key="9">
    <source>
        <dbReference type="Proteomes" id="UP000234951"/>
    </source>
</evidence>
<evidence type="ECO:0000313" key="10">
    <source>
        <dbReference type="Proteomes" id="UP000235114"/>
    </source>
</evidence>
<evidence type="ECO:0000256" key="3">
    <source>
        <dbReference type="ARBA" id="ARBA00022692"/>
    </source>
</evidence>
<evidence type="ECO:0000256" key="5">
    <source>
        <dbReference type="ARBA" id="ARBA00023136"/>
    </source>
</evidence>
<dbReference type="Proteomes" id="UP000235114">
    <property type="component" value="Unassembled WGS sequence"/>
</dbReference>